<proteinExistence type="predicted"/>
<evidence type="ECO:0000313" key="2">
    <source>
        <dbReference type="Proteomes" id="UP000035681"/>
    </source>
</evidence>
<dbReference type="WBParaSite" id="SSTP_0000094600.1">
    <property type="protein sequence ID" value="SSTP_0000094600.1"/>
    <property type="gene ID" value="SSTP_0000094600"/>
</dbReference>
<evidence type="ECO:0000313" key="3">
    <source>
        <dbReference type="WBParaSite" id="SSTP_0000094600.1"/>
    </source>
</evidence>
<dbReference type="Proteomes" id="UP000035681">
    <property type="component" value="Unplaced"/>
</dbReference>
<accession>A0A0K0DUN2</accession>
<keyword evidence="2" id="KW-1185">Reference proteome</keyword>
<organism evidence="3">
    <name type="scientific">Strongyloides stercoralis</name>
    <name type="common">Threadworm</name>
    <dbReference type="NCBI Taxonomy" id="6248"/>
    <lineage>
        <taxon>Eukaryota</taxon>
        <taxon>Metazoa</taxon>
        <taxon>Ecdysozoa</taxon>
        <taxon>Nematoda</taxon>
        <taxon>Chromadorea</taxon>
        <taxon>Rhabditida</taxon>
        <taxon>Tylenchina</taxon>
        <taxon>Panagrolaimomorpha</taxon>
        <taxon>Strongyloidoidea</taxon>
        <taxon>Strongyloididae</taxon>
        <taxon>Strongyloides</taxon>
    </lineage>
</organism>
<name>A0A0K0DUN2_STRER</name>
<dbReference type="WBParaSite" id="TCONS_00005874.p1">
    <property type="protein sequence ID" value="TCONS_00005874.p1"/>
    <property type="gene ID" value="XLOC_004091"/>
</dbReference>
<dbReference type="AlphaFoldDB" id="A0A0K0DUN2"/>
<feature type="compositionally biased region" description="Polar residues" evidence="1">
    <location>
        <begin position="48"/>
        <end position="59"/>
    </location>
</feature>
<evidence type="ECO:0000256" key="1">
    <source>
        <dbReference type="SAM" id="MobiDB-lite"/>
    </source>
</evidence>
<sequence>MSSNISNISSGNISNTEVCSGVENISINETSKSPSKVAVNDDSKIDANVSSSNNHSTTKLSDEYSEQSNGKLIDTIKQILNQALKEAQGLNSVVVNFFFNRDNTAYGRLITTTYFQDIYSKMSGPLDVLQKRMDDSENSSTFPMTSEEARTVEEYLKVFDQVTEHLEFINCMYNSYYIGNSNDFESLLKYSDWFCRLNEAHVNFSSISQSELLHKDLQTYLKLVYDSFLSGEMVHFRKVITSMFSTLISWNFTSSDRMSNFSKMEFVFNFSGPEIENILIAAFNTGTIDVIMAEFLDAFVCFVDQCPISTVTLTEDNSMSTGPERDIRRKCTMKFAEGFPVEYQIKLKNFISKTDKDDIPRFKLDCLINFLEQFYKDVVEIFKSASCDITDGGRFSLLSYIGEHGLSSKIIERVHDSVSDVIKLAYNNPDDVAKFLEKVDTVMMLYISSGLVSEESWISFMGTDTSVKDRITTKMCGEILSWVKNCCEEDFATLKVVGVPESAILHNISSYKDDVLWKVDRSNIKTIVNEGKDDLLSLKFRLIQCQIPVAAEKVTDYAIQLLIMHNKPDLYNTKIVEKTFNAFLETYINIIENNYGDRLTKEFSLAASFFNSCYFLTKRIGVYLNYSFSDDKFYNFSMMHAKLRNLACSALGYHLAGFKRSLSLKLTRGNIFIENCSEYSLSKNPVFYQFYNKLQGIIVSLKIIVTSGIFKIVVSEIMDEILNDIINTFTKMKALSDNIYYDNIVYNLDDFLSRIDGILCDHCDSTKLADLCPDAVAKLSQISIIISSAQYNVDVFKVSDKNLIFNNSSIKSDLVSLVDSIYPPGENKDKILDFLK</sequence>
<reference evidence="3" key="1">
    <citation type="submission" date="2015-08" db="UniProtKB">
        <authorList>
            <consortium name="WormBaseParasite"/>
        </authorList>
    </citation>
    <scope>IDENTIFICATION</scope>
</reference>
<protein>
    <submittedName>
        <fullName evidence="3">CULLIN_2 domain-containing protein</fullName>
    </submittedName>
</protein>
<feature type="region of interest" description="Disordered" evidence="1">
    <location>
        <begin position="45"/>
        <end position="67"/>
    </location>
</feature>